<evidence type="ECO:0000313" key="6">
    <source>
        <dbReference type="Proteomes" id="UP000664632"/>
    </source>
</evidence>
<name>A0ABS3GWR9_9ENTE</name>
<evidence type="ECO:0000259" key="3">
    <source>
        <dbReference type="Pfam" id="PF07261"/>
    </source>
</evidence>
<accession>A0ABS3GWR9</accession>
<gene>
    <name evidence="5" type="ORF">JZO69_04910</name>
</gene>
<evidence type="ECO:0000256" key="2">
    <source>
        <dbReference type="SAM" id="MobiDB-lite"/>
    </source>
</evidence>
<dbReference type="Gene3D" id="1.10.10.630">
    <property type="entry name" value="DnaD domain-like"/>
    <property type="match status" value="1"/>
</dbReference>
<protein>
    <submittedName>
        <fullName evidence="5">DnaD domain protein</fullName>
    </submittedName>
</protein>
<feature type="domain" description="DnaB/C C-terminal" evidence="3">
    <location>
        <begin position="329"/>
        <end position="403"/>
    </location>
</feature>
<evidence type="ECO:0000259" key="4">
    <source>
        <dbReference type="Pfam" id="PF25888"/>
    </source>
</evidence>
<dbReference type="InterPro" id="IPR006343">
    <property type="entry name" value="DnaB/C_C"/>
</dbReference>
<comment type="similarity">
    <text evidence="1">Belongs to the DnaB/DnaD family.</text>
</comment>
<evidence type="ECO:0000256" key="1">
    <source>
        <dbReference type="ARBA" id="ARBA00093462"/>
    </source>
</evidence>
<dbReference type="Pfam" id="PF07261">
    <property type="entry name" value="DnaB_2"/>
    <property type="match status" value="1"/>
</dbReference>
<feature type="region of interest" description="Disordered" evidence="2">
    <location>
        <begin position="408"/>
        <end position="452"/>
    </location>
</feature>
<sequence length="467" mass="54126">MKDNWREVHPKSIFQAAIAYPLSDQEQTILTLLYQPIIGAQAFSLYLTLLSEVEGTGVSESLFHADLITMMDMSTKQIEAARKKLEGIGLLSTFAKNDSELGVHFLYRLNHPETAERFFKDEVLSLTLLNSVGQRKLDKLFDHFKPKILNLTGFEEVSVGFKDAYLFKEEQVVSQSKQLSQMEQAFQEPRPAQKLSAVNESFDWSYFVQGIEKLGIKLPDNSDGFKEEVFVFHNLFGITELDMIDFCSKSFDYYTSKIDVKDFERTVYRTYDPNKKQKQSDVQQNNEVELSSEDQQTYRYNSLKMNGFSIQDIQMIMDSEKNFPLNYLEALKNERGGYTTPQERSLVKYLVSKSGLPNSVINVLVNYVYNIQKQPTLKADYVNRIANEWAQNGIFSPEKAIEHVREIAKKSKEQSRTRQRYGQNNRPIRQETLPDWVNNPIEEKKLSPERQAELERELQELLNEEGD</sequence>
<dbReference type="EMBL" id="JAFLWD010000009">
    <property type="protein sequence ID" value="MBO0439687.1"/>
    <property type="molecule type" value="Genomic_DNA"/>
</dbReference>
<feature type="compositionally biased region" description="Basic and acidic residues" evidence="2">
    <location>
        <begin position="441"/>
        <end position="452"/>
    </location>
</feature>
<proteinExistence type="inferred from homology"/>
<dbReference type="Pfam" id="PF25888">
    <property type="entry name" value="WHD_DnaB"/>
    <property type="match status" value="1"/>
</dbReference>
<keyword evidence="6" id="KW-1185">Reference proteome</keyword>
<evidence type="ECO:0000313" key="5">
    <source>
        <dbReference type="EMBL" id="MBO0439687.1"/>
    </source>
</evidence>
<dbReference type="InterPro" id="IPR058660">
    <property type="entry name" value="WHD_DnaB"/>
</dbReference>
<organism evidence="5 6">
    <name type="scientific">Candidatus Enterococcus ikei</name>
    <dbReference type="NCBI Taxonomy" id="2815326"/>
    <lineage>
        <taxon>Bacteria</taxon>
        <taxon>Bacillati</taxon>
        <taxon>Bacillota</taxon>
        <taxon>Bacilli</taxon>
        <taxon>Lactobacillales</taxon>
        <taxon>Enterococcaceae</taxon>
        <taxon>Enterococcus</taxon>
    </lineage>
</organism>
<feature type="compositionally biased region" description="Polar residues" evidence="2">
    <location>
        <begin position="280"/>
        <end position="293"/>
    </location>
</feature>
<feature type="region of interest" description="Disordered" evidence="2">
    <location>
        <begin position="274"/>
        <end position="293"/>
    </location>
</feature>
<dbReference type="Proteomes" id="UP000664632">
    <property type="component" value="Unassembled WGS sequence"/>
</dbReference>
<comment type="caution">
    <text evidence="5">The sequence shown here is derived from an EMBL/GenBank/DDBJ whole genome shotgun (WGS) entry which is preliminary data.</text>
</comment>
<feature type="domain" description="Replicative helicase loading/DNA remodeling protein DnaB N-terminal winged helix" evidence="4">
    <location>
        <begin position="24"/>
        <end position="248"/>
    </location>
</feature>
<dbReference type="InterPro" id="IPR034829">
    <property type="entry name" value="DnaD-like_sf"/>
</dbReference>
<reference evidence="5 6" key="1">
    <citation type="submission" date="2021-03" db="EMBL/GenBank/DDBJ databases">
        <title>Enterococcal diversity collection.</title>
        <authorList>
            <person name="Gilmore M.S."/>
            <person name="Schwartzman J."/>
            <person name="Van Tyne D."/>
            <person name="Martin M."/>
            <person name="Earl A.M."/>
            <person name="Manson A.L."/>
            <person name="Straub T."/>
            <person name="Salamzade R."/>
            <person name="Saavedra J."/>
            <person name="Lebreton F."/>
            <person name="Prichula J."/>
            <person name="Schaufler K."/>
            <person name="Gaca A."/>
            <person name="Sgardioli B."/>
            <person name="Wagenaar J."/>
            <person name="Strong T."/>
        </authorList>
    </citation>
    <scope>NUCLEOTIDE SEQUENCE [LARGE SCALE GENOMIC DNA]</scope>
    <source>
        <strain evidence="5 6">DIV0869a</strain>
    </source>
</reference>
<dbReference type="RefSeq" id="WP_207111770.1">
    <property type="nucleotide sequence ID" value="NZ_JAFLWD010000009.1"/>
</dbReference>